<dbReference type="EMBL" id="CAADEY010000049">
    <property type="protein sequence ID" value="VFJ55586.1"/>
    <property type="molecule type" value="Genomic_DNA"/>
</dbReference>
<evidence type="ECO:0000313" key="2">
    <source>
        <dbReference type="EMBL" id="VFJ55586.1"/>
    </source>
</evidence>
<feature type="compositionally biased region" description="Basic and acidic residues" evidence="1">
    <location>
        <begin position="109"/>
        <end position="135"/>
    </location>
</feature>
<dbReference type="AlphaFoldDB" id="A0A450SP43"/>
<name>A0A450SP43_9GAMM</name>
<gene>
    <name evidence="2" type="ORF">BECKDK2373C_GA0170839_104919</name>
</gene>
<feature type="compositionally biased region" description="Basic and acidic residues" evidence="1">
    <location>
        <begin position="55"/>
        <end position="69"/>
    </location>
</feature>
<sequence length="445" mass="48337">MPRKNARNKTADRPDVTPADSADSSAPASGSNEVGMEPTPPVEPENSAAPAPRKVKPEGGENTRNKTADRPGVTPADSADSSAPASGSNEAGMEPTPPVEPEKPAAPAPRKEKPKGDDKKAGSEGSERDRHSDEPRAKRKFFTLFDVRLTHSYYADGRCPDFVVEPVPDTQRLLERYRCMSRNDGDGIRVLARLDERGRSLLPMGRDVSFVFSMRLRNPGFELFTDLSGMAENDAPLYTNTTPGLARGRQLSLVSGSGEGGKSLAASRPVGGDVFANIEIRIAINNQSLTRTAENDAPASFEIGFEPKRVHWTYYCVADPGRVGDGPRIVDMEKSARPVVFGDGNRTNLGEDPDPTDRVASLLAGKYPGMRRFRFVSDRPIPCQQATGGRLQLYLDGVRPAGNLPNPSFRNYTTTAVREDGTLRQQDSLFQIVKYLTCPFSTTGV</sequence>
<feature type="compositionally biased region" description="Low complexity" evidence="1">
    <location>
        <begin position="75"/>
        <end position="86"/>
    </location>
</feature>
<reference evidence="2" key="1">
    <citation type="submission" date="2019-02" db="EMBL/GenBank/DDBJ databases">
        <authorList>
            <person name="Gruber-Vodicka R. H."/>
            <person name="Seah K. B. B."/>
        </authorList>
    </citation>
    <scope>NUCLEOTIDE SEQUENCE</scope>
    <source>
        <strain evidence="2">BECK_DK161</strain>
    </source>
</reference>
<proteinExistence type="predicted"/>
<feature type="compositionally biased region" description="Pro residues" evidence="1">
    <location>
        <begin position="95"/>
        <end position="107"/>
    </location>
</feature>
<feature type="compositionally biased region" description="Low complexity" evidence="1">
    <location>
        <begin position="18"/>
        <end position="29"/>
    </location>
</feature>
<organism evidence="2">
    <name type="scientific">Candidatus Kentrum sp. DK</name>
    <dbReference type="NCBI Taxonomy" id="2126562"/>
    <lineage>
        <taxon>Bacteria</taxon>
        <taxon>Pseudomonadati</taxon>
        <taxon>Pseudomonadota</taxon>
        <taxon>Gammaproteobacteria</taxon>
        <taxon>Candidatus Kentrum</taxon>
    </lineage>
</organism>
<evidence type="ECO:0000256" key="1">
    <source>
        <dbReference type="SAM" id="MobiDB-lite"/>
    </source>
</evidence>
<accession>A0A450SP43</accession>
<feature type="region of interest" description="Disordered" evidence="1">
    <location>
        <begin position="1"/>
        <end position="135"/>
    </location>
</feature>
<protein>
    <submittedName>
        <fullName evidence="2">Uncharacterized protein</fullName>
    </submittedName>
</protein>